<dbReference type="InterPro" id="IPR000743">
    <property type="entry name" value="Glyco_hydro_28"/>
</dbReference>
<sequence length="527" mass="52562">MARRAPGGSPSERNPVPSRTAARTLALTAVVAGTLAAVTLAGPAALAAHPPAAATTRHPASASATGATGDRRTVTEPVSPATTCATVAAQLDMPDRSASAADEAAAPDTARIQAALDSCAQSGTAVVSVRLASSSRGASFLSGPLQLRQGETLVLDPAVTLFGSRNPADYQVPKGPRCGTIGGSGKGCAALITATAPHAGVASRGGLDARRGRVDGRGDHAILGGTTTWWQLSDQARAGGSQNEPRLIQATGADDFTLHDVDLVDAPKFHVSFQDADGFTAWGVRIQTPATARNTDGIDPAGATDVTIAHSYVSDGDDGIAIKGGTSASSHISIIDSHFYGTHGISIGSEVTAGVSDVLVTGSTVSGTDAYGTASPSSAGVRIKSNPLVGGPVTGVTYRDVCLSRTQAPVVFDTHYAGGTGSAIPSFSDIVVDGLRAVDSPSKAVSTLAGYDDDHRLGVSLSRVAVDAPSVTAAYADIATAGATFGGSPLTSKRADVHVTASASAGAAPTCAFPAFPLLSGLAPTAP</sequence>
<dbReference type="Gene3D" id="2.160.20.10">
    <property type="entry name" value="Single-stranded right-handed beta-helix, Pectin lyase-like"/>
    <property type="match status" value="1"/>
</dbReference>
<reference evidence="6 7" key="1">
    <citation type="journal article" date="2020" name="Mol. Plant Pathol.">
        <title>Plasmid composition and the chpG gene determine the virulence level of Clavibacter capsici natural isolates in pepper.</title>
        <authorList>
            <person name="Hwang I.S."/>
            <person name="Lee H.M."/>
            <person name="Oh E.J."/>
            <person name="Lee S."/>
            <person name="Heu S."/>
            <person name="Oh C.S."/>
        </authorList>
    </citation>
    <scope>NUCLEOTIDE SEQUENCE [LARGE SCALE GENOMIC DNA]</scope>
    <source>
        <strain evidence="6 7">1101</strain>
    </source>
</reference>
<evidence type="ECO:0000256" key="5">
    <source>
        <dbReference type="SAM" id="MobiDB-lite"/>
    </source>
</evidence>
<evidence type="ECO:0000256" key="2">
    <source>
        <dbReference type="ARBA" id="ARBA00022801"/>
    </source>
</evidence>
<dbReference type="EMBL" id="CP048049">
    <property type="protein sequence ID" value="QIS44113.1"/>
    <property type="molecule type" value="Genomic_DNA"/>
</dbReference>
<protein>
    <submittedName>
        <fullName evidence="6">Polygalacturonase</fullName>
    </submittedName>
</protein>
<organism evidence="6 7">
    <name type="scientific">Clavibacter capsici</name>
    <dbReference type="NCBI Taxonomy" id="1874630"/>
    <lineage>
        <taxon>Bacteria</taxon>
        <taxon>Bacillati</taxon>
        <taxon>Actinomycetota</taxon>
        <taxon>Actinomycetes</taxon>
        <taxon>Micrococcales</taxon>
        <taxon>Microbacteriaceae</taxon>
        <taxon>Clavibacter</taxon>
    </lineage>
</organism>
<dbReference type="SMART" id="SM00710">
    <property type="entry name" value="PbH1"/>
    <property type="match status" value="3"/>
</dbReference>
<accession>A0AAE7CB12</accession>
<dbReference type="AlphaFoldDB" id="A0AAE7CB12"/>
<feature type="region of interest" description="Disordered" evidence="5">
    <location>
        <begin position="51"/>
        <end position="80"/>
    </location>
</feature>
<keyword evidence="2 4" id="KW-0378">Hydrolase</keyword>
<feature type="compositionally biased region" description="Low complexity" evidence="5">
    <location>
        <begin position="51"/>
        <end position="65"/>
    </location>
</feature>
<comment type="similarity">
    <text evidence="1 4">Belongs to the glycosyl hydrolase 28 family.</text>
</comment>
<dbReference type="InterPro" id="IPR006626">
    <property type="entry name" value="PbH1"/>
</dbReference>
<dbReference type="Pfam" id="PF00295">
    <property type="entry name" value="Glyco_hydro_28"/>
    <property type="match status" value="1"/>
</dbReference>
<proteinExistence type="inferred from homology"/>
<dbReference type="SUPFAM" id="SSF51126">
    <property type="entry name" value="Pectin lyase-like"/>
    <property type="match status" value="1"/>
</dbReference>
<gene>
    <name evidence="6" type="ORF">GW570_02900</name>
</gene>
<dbReference type="PANTHER" id="PTHR31339:SF9">
    <property type="entry name" value="PLASMIN AND FIBRONECTIN-BINDING PROTEIN A"/>
    <property type="match status" value="1"/>
</dbReference>
<dbReference type="InterPro" id="IPR051801">
    <property type="entry name" value="GH28_Enzymes"/>
</dbReference>
<evidence type="ECO:0000313" key="7">
    <source>
        <dbReference type="Proteomes" id="UP000503164"/>
    </source>
</evidence>
<keyword evidence="3 4" id="KW-0326">Glycosidase</keyword>
<name>A0AAE7CB12_9MICO</name>
<dbReference type="Proteomes" id="UP000503164">
    <property type="component" value="Chromosome"/>
</dbReference>
<dbReference type="InterPro" id="IPR011050">
    <property type="entry name" value="Pectin_lyase_fold/virulence"/>
</dbReference>
<evidence type="ECO:0000256" key="3">
    <source>
        <dbReference type="ARBA" id="ARBA00023295"/>
    </source>
</evidence>
<evidence type="ECO:0000313" key="6">
    <source>
        <dbReference type="EMBL" id="QIS44113.1"/>
    </source>
</evidence>
<dbReference type="PANTHER" id="PTHR31339">
    <property type="entry name" value="PECTIN LYASE-RELATED"/>
    <property type="match status" value="1"/>
</dbReference>
<dbReference type="GO" id="GO:0004650">
    <property type="term" value="F:polygalacturonase activity"/>
    <property type="evidence" value="ECO:0007669"/>
    <property type="project" value="InterPro"/>
</dbReference>
<keyword evidence="7" id="KW-1185">Reference proteome</keyword>
<dbReference type="InterPro" id="IPR012334">
    <property type="entry name" value="Pectin_lyas_fold"/>
</dbReference>
<dbReference type="GO" id="GO:0005975">
    <property type="term" value="P:carbohydrate metabolic process"/>
    <property type="evidence" value="ECO:0007669"/>
    <property type="project" value="InterPro"/>
</dbReference>
<evidence type="ECO:0000256" key="1">
    <source>
        <dbReference type="ARBA" id="ARBA00008834"/>
    </source>
</evidence>
<evidence type="ECO:0000256" key="4">
    <source>
        <dbReference type="RuleBase" id="RU361169"/>
    </source>
</evidence>